<protein>
    <recommendedName>
        <fullName evidence="9 10">2,3-bisphosphoglycerate-independent phosphoglycerate mutase</fullName>
        <shortName evidence="9">BPG-independent PGAM</shortName>
        <shortName evidence="9">Phosphoglyceromutase</shortName>
        <shortName evidence="9">iPGM</shortName>
        <ecNumber evidence="9 10">5.4.2.12</ecNumber>
    </recommendedName>
</protein>
<proteinExistence type="inferred from homology"/>
<evidence type="ECO:0000313" key="16">
    <source>
        <dbReference type="EMBL" id="MCJ8500936.1"/>
    </source>
</evidence>
<dbReference type="GO" id="GO:0006096">
    <property type="term" value="P:glycolytic process"/>
    <property type="evidence" value="ECO:0007669"/>
    <property type="project" value="UniProtKB-UniRule"/>
</dbReference>
<evidence type="ECO:0000256" key="5">
    <source>
        <dbReference type="ARBA" id="ARBA00022723"/>
    </source>
</evidence>
<feature type="binding site" evidence="9 13">
    <location>
        <position position="446"/>
    </location>
    <ligand>
        <name>Mn(2+)</name>
        <dbReference type="ChEBI" id="CHEBI:29035"/>
        <label>2</label>
    </ligand>
</feature>
<feature type="domain" description="BPG-independent PGAM N-terminal" evidence="15">
    <location>
        <begin position="83"/>
        <end position="300"/>
    </location>
</feature>
<feature type="binding site" evidence="9 12">
    <location>
        <position position="124"/>
    </location>
    <ligand>
        <name>substrate</name>
    </ligand>
</feature>
<evidence type="ECO:0000256" key="4">
    <source>
        <dbReference type="ARBA" id="ARBA00008819"/>
    </source>
</evidence>
<dbReference type="Gene3D" id="3.40.1450.10">
    <property type="entry name" value="BPG-independent phosphoglycerate mutase, domain B"/>
    <property type="match status" value="1"/>
</dbReference>
<feature type="active site" description="Phosphoserine intermediate" evidence="9 11">
    <location>
        <position position="63"/>
    </location>
</feature>
<evidence type="ECO:0000256" key="7">
    <source>
        <dbReference type="ARBA" id="ARBA00023211"/>
    </source>
</evidence>
<feature type="binding site" evidence="9 13">
    <location>
        <position position="63"/>
    </location>
    <ligand>
        <name>Mn(2+)</name>
        <dbReference type="ChEBI" id="CHEBI:29035"/>
        <label>2</label>
    </ligand>
</feature>
<evidence type="ECO:0000256" key="3">
    <source>
        <dbReference type="ARBA" id="ARBA00004798"/>
    </source>
</evidence>
<dbReference type="Pfam" id="PF01676">
    <property type="entry name" value="Metalloenzyme"/>
    <property type="match status" value="1"/>
</dbReference>
<comment type="similarity">
    <text evidence="4 9">Belongs to the BPG-independent phosphoglycerate mutase family.</text>
</comment>
<feature type="binding site" evidence="9 13">
    <location>
        <position position="13"/>
    </location>
    <ligand>
        <name>Mn(2+)</name>
        <dbReference type="ChEBI" id="CHEBI:29035"/>
        <label>2</label>
    </ligand>
</feature>
<feature type="binding site" evidence="9 12">
    <location>
        <position position="336"/>
    </location>
    <ligand>
        <name>substrate</name>
    </ligand>
</feature>
<dbReference type="SUPFAM" id="SSF64158">
    <property type="entry name" value="2,3-Bisphosphoglycerate-independent phosphoglycerate mutase, substrate-binding domain"/>
    <property type="match status" value="1"/>
</dbReference>
<dbReference type="PIRSF" id="PIRSF001492">
    <property type="entry name" value="IPGAM"/>
    <property type="match status" value="1"/>
</dbReference>
<dbReference type="InterPro" id="IPR005995">
    <property type="entry name" value="Pgm_bpd_ind"/>
</dbReference>
<name>A0AA41R527_9BACT</name>
<comment type="subunit">
    <text evidence="9">Monomer.</text>
</comment>
<dbReference type="RefSeq" id="WP_246906802.1">
    <property type="nucleotide sequence ID" value="NZ_JALJRB010000009.1"/>
</dbReference>
<comment type="pathway">
    <text evidence="3 9">Carbohydrate degradation; glycolysis; pyruvate from D-glyceraldehyde 3-phosphate: step 3/5.</text>
</comment>
<evidence type="ECO:0000313" key="17">
    <source>
        <dbReference type="Proteomes" id="UP001165427"/>
    </source>
</evidence>
<dbReference type="EC" id="5.4.2.12" evidence="9 10"/>
<evidence type="ECO:0000259" key="15">
    <source>
        <dbReference type="Pfam" id="PF06415"/>
    </source>
</evidence>
<dbReference type="InterPro" id="IPR011258">
    <property type="entry name" value="BPG-indep_PGM_N"/>
</dbReference>
<dbReference type="InterPro" id="IPR017850">
    <property type="entry name" value="Alkaline_phosphatase_core_sf"/>
</dbReference>
<dbReference type="AlphaFoldDB" id="A0AA41R527"/>
<feature type="binding site" evidence="9 13">
    <location>
        <position position="463"/>
    </location>
    <ligand>
        <name>Mn(2+)</name>
        <dbReference type="ChEBI" id="CHEBI:29035"/>
        <label>1</label>
    </ligand>
</feature>
<feature type="domain" description="Metalloenzyme" evidence="14">
    <location>
        <begin position="5"/>
        <end position="501"/>
    </location>
</feature>
<reference evidence="16" key="1">
    <citation type="submission" date="2022-04" db="EMBL/GenBank/DDBJ databases">
        <title>Desulfatitalea alkaliphila sp. nov., a novel anaerobic sulfate-reducing bacterium isolated from terrestrial mud volcano, Taman Peninsula, Russia.</title>
        <authorList>
            <person name="Khomyakova M.A."/>
            <person name="Merkel A.Y."/>
            <person name="Slobodkin A.I."/>
        </authorList>
    </citation>
    <scope>NUCLEOTIDE SEQUENCE</scope>
    <source>
        <strain evidence="16">M08but</strain>
    </source>
</reference>
<dbReference type="EMBL" id="JALJRB010000009">
    <property type="protein sequence ID" value="MCJ8500936.1"/>
    <property type="molecule type" value="Genomic_DNA"/>
</dbReference>
<keyword evidence="6 9" id="KW-0324">Glycolysis</keyword>
<dbReference type="GO" id="GO:0004619">
    <property type="term" value="F:phosphoglycerate mutase activity"/>
    <property type="evidence" value="ECO:0007669"/>
    <property type="project" value="UniProtKB-UniRule"/>
</dbReference>
<dbReference type="GO" id="GO:0030145">
    <property type="term" value="F:manganese ion binding"/>
    <property type="evidence" value="ECO:0007669"/>
    <property type="project" value="UniProtKB-UniRule"/>
</dbReference>
<evidence type="ECO:0000256" key="6">
    <source>
        <dbReference type="ARBA" id="ARBA00023152"/>
    </source>
</evidence>
<sequence>MQTPKPVMLMILDGWGIAPPSAGNAVHLARTPHLDRLMADCPHSRLQTCGPAVGLPEGVMGNSEVGHLNLGAGRIVFQDLLRIDNAIADGRFFENPVLQKAMQRAAAGNGAVHLIGLLSDGGVHSQLTHLQALLEMGKRQGCDRLLVHAVLDGRDTAPDAGIDHVVQIRNYMQRIGTGAIATVCGRFYAMDRDTRWERTQRAYRMLTEGQGLAADDPAAAVREAYARGETDEFVAPVVLTGDDGGPRGLIRDGDAVIFFNFRADRARQLTRALTDPLFDAFPRTVRPKLADYVCMTLYDEAFDLPTAFAPEHLEQILGQVVSAQGLHQLRIAETEKYAHVTYFFNGGEEAPFDNEDRCLIPSPREVRTYDLKPEMSAAAVAEEVRARIDTDRYDLIVLNFANMDMVGHTGSIEAAVRACETVDRCVGAVVAAVRAKGGALLITADHGNAETMRSTTGKPHTAHTTNPVPLILVDDRQPKARLRQGILADVAPTLLALMGVDPPAAMTGRCLIADDNAKDGT</sequence>
<evidence type="ECO:0000256" key="8">
    <source>
        <dbReference type="ARBA" id="ARBA00023235"/>
    </source>
</evidence>
<evidence type="ECO:0000256" key="10">
    <source>
        <dbReference type="NCBIfam" id="TIGR01307"/>
    </source>
</evidence>
<feature type="binding site" evidence="9 12">
    <location>
        <position position="186"/>
    </location>
    <ligand>
        <name>substrate</name>
    </ligand>
</feature>
<evidence type="ECO:0000256" key="11">
    <source>
        <dbReference type="PIRSR" id="PIRSR001492-1"/>
    </source>
</evidence>
<feature type="binding site" evidence="9 13">
    <location>
        <position position="404"/>
    </location>
    <ligand>
        <name>Mn(2+)</name>
        <dbReference type="ChEBI" id="CHEBI:29035"/>
        <label>1</label>
    </ligand>
</feature>
<dbReference type="CDD" id="cd16010">
    <property type="entry name" value="iPGM"/>
    <property type="match status" value="1"/>
</dbReference>
<dbReference type="GO" id="GO:0006007">
    <property type="term" value="P:glucose catabolic process"/>
    <property type="evidence" value="ECO:0007669"/>
    <property type="project" value="InterPro"/>
</dbReference>
<dbReference type="SUPFAM" id="SSF53649">
    <property type="entry name" value="Alkaline phosphatase-like"/>
    <property type="match status" value="1"/>
</dbReference>
<evidence type="ECO:0000256" key="12">
    <source>
        <dbReference type="PIRSR" id="PIRSR001492-2"/>
    </source>
</evidence>
<dbReference type="Proteomes" id="UP001165427">
    <property type="component" value="Unassembled WGS sequence"/>
</dbReference>
<keyword evidence="7 9" id="KW-0464">Manganese</keyword>
<keyword evidence="5 9" id="KW-0479">Metal-binding</keyword>
<dbReference type="NCBIfam" id="TIGR01307">
    <property type="entry name" value="pgm_bpd_ind"/>
    <property type="match status" value="1"/>
</dbReference>
<dbReference type="Pfam" id="PF06415">
    <property type="entry name" value="iPGM_N"/>
    <property type="match status" value="1"/>
</dbReference>
<evidence type="ECO:0000259" key="14">
    <source>
        <dbReference type="Pfam" id="PF01676"/>
    </source>
</evidence>
<dbReference type="HAMAP" id="MF_01038">
    <property type="entry name" value="GpmI"/>
    <property type="match status" value="1"/>
</dbReference>
<dbReference type="InterPro" id="IPR006124">
    <property type="entry name" value="Metalloenzyme"/>
</dbReference>
<evidence type="ECO:0000256" key="2">
    <source>
        <dbReference type="ARBA" id="ARBA00002315"/>
    </source>
</evidence>
<keyword evidence="8 9" id="KW-0413">Isomerase</keyword>
<feature type="binding site" evidence="9 13">
    <location>
        <position position="445"/>
    </location>
    <ligand>
        <name>Mn(2+)</name>
        <dbReference type="ChEBI" id="CHEBI:29035"/>
        <label>2</label>
    </ligand>
</feature>
<feature type="binding site" evidence="9 12">
    <location>
        <begin position="154"/>
        <end position="155"/>
    </location>
    <ligand>
        <name>substrate</name>
    </ligand>
</feature>
<comment type="function">
    <text evidence="2 9">Catalyzes the interconversion of 2-phosphoglycerate and 3-phosphoglycerate.</text>
</comment>
<dbReference type="GO" id="GO:0005829">
    <property type="term" value="C:cytosol"/>
    <property type="evidence" value="ECO:0007669"/>
    <property type="project" value="TreeGrafter"/>
</dbReference>
<keyword evidence="17" id="KW-1185">Reference proteome</keyword>
<organism evidence="16 17">
    <name type="scientific">Desulfatitalea alkaliphila</name>
    <dbReference type="NCBI Taxonomy" id="2929485"/>
    <lineage>
        <taxon>Bacteria</taxon>
        <taxon>Pseudomonadati</taxon>
        <taxon>Thermodesulfobacteriota</taxon>
        <taxon>Desulfobacteria</taxon>
        <taxon>Desulfobacterales</taxon>
        <taxon>Desulfosarcinaceae</taxon>
        <taxon>Desulfatitalea</taxon>
    </lineage>
</organism>
<comment type="caution">
    <text evidence="16">The sequence shown here is derived from an EMBL/GenBank/DDBJ whole genome shotgun (WGS) entry which is preliminary data.</text>
</comment>
<accession>A0AA41R527</accession>
<evidence type="ECO:0000256" key="9">
    <source>
        <dbReference type="HAMAP-Rule" id="MF_01038"/>
    </source>
</evidence>
<dbReference type="Gene3D" id="3.40.720.10">
    <property type="entry name" value="Alkaline Phosphatase, subunit A"/>
    <property type="match status" value="1"/>
</dbReference>
<evidence type="ECO:0000256" key="13">
    <source>
        <dbReference type="PIRSR" id="PIRSR001492-3"/>
    </source>
</evidence>
<dbReference type="InterPro" id="IPR036646">
    <property type="entry name" value="PGAM_B_sf"/>
</dbReference>
<dbReference type="PANTHER" id="PTHR31637">
    <property type="entry name" value="2,3-BISPHOSPHOGLYCERATE-INDEPENDENT PHOSPHOGLYCERATE MUTASE"/>
    <property type="match status" value="1"/>
</dbReference>
<comment type="catalytic activity">
    <reaction evidence="1 9">
        <text>(2R)-2-phosphoglycerate = (2R)-3-phosphoglycerate</text>
        <dbReference type="Rhea" id="RHEA:15901"/>
        <dbReference type="ChEBI" id="CHEBI:58272"/>
        <dbReference type="ChEBI" id="CHEBI:58289"/>
        <dbReference type="EC" id="5.4.2.12"/>
    </reaction>
</comment>
<dbReference type="PANTHER" id="PTHR31637:SF0">
    <property type="entry name" value="2,3-BISPHOSPHOGLYCERATE-INDEPENDENT PHOSPHOGLYCERATE MUTASE"/>
    <property type="match status" value="1"/>
</dbReference>
<feature type="binding site" evidence="9 12">
    <location>
        <begin position="262"/>
        <end position="265"/>
    </location>
    <ligand>
        <name>substrate</name>
    </ligand>
</feature>
<gene>
    <name evidence="9 16" type="primary">gpmI</name>
    <name evidence="16" type="ORF">MRX98_10165</name>
</gene>
<feature type="binding site" evidence="9 12">
    <location>
        <position position="192"/>
    </location>
    <ligand>
        <name>substrate</name>
    </ligand>
</feature>
<evidence type="ECO:0000256" key="1">
    <source>
        <dbReference type="ARBA" id="ARBA00000370"/>
    </source>
</evidence>
<feature type="binding site" evidence="9 13">
    <location>
        <position position="408"/>
    </location>
    <ligand>
        <name>Mn(2+)</name>
        <dbReference type="ChEBI" id="CHEBI:29035"/>
        <label>1</label>
    </ligand>
</feature>
<dbReference type="FunFam" id="3.40.1450.10:FF:000002">
    <property type="entry name" value="2,3-bisphosphoglycerate-independent phosphoglycerate mutase"/>
    <property type="match status" value="1"/>
</dbReference>
<comment type="cofactor">
    <cofactor evidence="9">
        <name>Mn(2+)</name>
        <dbReference type="ChEBI" id="CHEBI:29035"/>
    </cofactor>
    <text evidence="9">Binds 2 manganese ions per subunit.</text>
</comment>